<proteinExistence type="predicted"/>
<dbReference type="InterPro" id="IPR029046">
    <property type="entry name" value="LolA/LolB/LppX"/>
</dbReference>
<dbReference type="PROSITE" id="PS51257">
    <property type="entry name" value="PROKAR_LIPOPROTEIN"/>
    <property type="match status" value="1"/>
</dbReference>
<sequence>MRKVTGLIIATGIVVGLVAGCGAPTKQNVVSKLETQAETLDATNYQTTAKMTVQMDNGSQTYYIVTSYDSPNTYKIALGDANKQINQIIVKNPNGMFIVSPSLQKVFRFNGNWAQNQGHIYLYDQILQQIVNSNNVKLAKSGNNLTFTMPVTPQNDVVTTQKVELAQGTYAPKQVVLLDKQNKAVVTIDFLSFQQGMKFTSAEFDPQKLAQSGKATTTMASMSEFGYIEPLQIPTGDKLQLQQPQSSDDMLMRYSGPYGFTLEEWRPTAGVAGLPSAELVDLFGVPGILSGSGNAHQLTWMNNGVEFSLTSSQMTVDQMRQVAISTFGQVGK</sequence>
<dbReference type="Proteomes" id="UP000050482">
    <property type="component" value="Unassembled WGS sequence"/>
</dbReference>
<dbReference type="AlphaFoldDB" id="A0A0P9CZ19"/>
<evidence type="ECO:0000313" key="1">
    <source>
        <dbReference type="EMBL" id="KPV44988.1"/>
    </source>
</evidence>
<dbReference type="InterPro" id="IPR052944">
    <property type="entry name" value="Sporulation_related"/>
</dbReference>
<dbReference type="SUPFAM" id="SSF89392">
    <property type="entry name" value="Prokaryotic lipoproteins and lipoprotein localization factors"/>
    <property type="match status" value="1"/>
</dbReference>
<dbReference type="PANTHER" id="PTHR37507:SF2">
    <property type="entry name" value="SPORULATION PROTEIN YDCC"/>
    <property type="match status" value="1"/>
</dbReference>
<name>A0A0P9CZ19_9BACL</name>
<dbReference type="OrthoDB" id="9785380at2"/>
<keyword evidence="2" id="KW-1185">Reference proteome</keyword>
<accession>A0A0P9CZ19</accession>
<dbReference type="EMBL" id="LJCO01000017">
    <property type="protein sequence ID" value="KPV44988.1"/>
    <property type="molecule type" value="Genomic_DNA"/>
</dbReference>
<dbReference type="PANTHER" id="PTHR37507">
    <property type="entry name" value="SPORULATION PROTEIN YDCC"/>
    <property type="match status" value="1"/>
</dbReference>
<gene>
    <name evidence="1" type="ORF">AN477_04245</name>
</gene>
<evidence type="ECO:0008006" key="3">
    <source>
        <dbReference type="Google" id="ProtNLM"/>
    </source>
</evidence>
<organism evidence="1 2">
    <name type="scientific">Alicyclobacillus ferrooxydans</name>
    <dbReference type="NCBI Taxonomy" id="471514"/>
    <lineage>
        <taxon>Bacteria</taxon>
        <taxon>Bacillati</taxon>
        <taxon>Bacillota</taxon>
        <taxon>Bacilli</taxon>
        <taxon>Bacillales</taxon>
        <taxon>Alicyclobacillaceae</taxon>
        <taxon>Alicyclobacillus</taxon>
    </lineage>
</organism>
<evidence type="ECO:0000313" key="2">
    <source>
        <dbReference type="Proteomes" id="UP000050482"/>
    </source>
</evidence>
<protein>
    <recommendedName>
        <fullName evidence="3">DUF4367 domain-containing protein</fullName>
    </recommendedName>
</protein>
<dbReference type="STRING" id="471514.AN477_04245"/>
<dbReference type="RefSeq" id="WP_054967937.1">
    <property type="nucleotide sequence ID" value="NZ_LJCO01000017.1"/>
</dbReference>
<reference evidence="1 2" key="1">
    <citation type="submission" date="2015-09" db="EMBL/GenBank/DDBJ databases">
        <title>Draft genome sequence of Alicyclobacillus ferrooxydans DSM 22381.</title>
        <authorList>
            <person name="Hemp J."/>
        </authorList>
    </citation>
    <scope>NUCLEOTIDE SEQUENCE [LARGE SCALE GENOMIC DNA]</scope>
    <source>
        <strain evidence="1 2">TC-34</strain>
    </source>
</reference>
<dbReference type="PATRIC" id="fig|471514.4.peg.2687"/>
<comment type="caution">
    <text evidence="1">The sequence shown here is derived from an EMBL/GenBank/DDBJ whole genome shotgun (WGS) entry which is preliminary data.</text>
</comment>
<dbReference type="Gene3D" id="2.50.20.10">
    <property type="entry name" value="Lipoprotein localisation LolA/LolB/LppX"/>
    <property type="match status" value="1"/>
</dbReference>